<dbReference type="InterPro" id="IPR006461">
    <property type="entry name" value="PLAC_motif_containing"/>
</dbReference>
<proteinExistence type="inferred from homology"/>
<dbReference type="OMA" id="TYLAPCY"/>
<organism evidence="3">
    <name type="scientific">Amphimedon queenslandica</name>
    <name type="common">Sponge</name>
    <dbReference type="NCBI Taxonomy" id="400682"/>
    <lineage>
        <taxon>Eukaryota</taxon>
        <taxon>Metazoa</taxon>
        <taxon>Porifera</taxon>
        <taxon>Demospongiae</taxon>
        <taxon>Heteroscleromorpha</taxon>
        <taxon>Haplosclerida</taxon>
        <taxon>Niphatidae</taxon>
        <taxon>Amphimedon</taxon>
    </lineage>
</organism>
<feature type="chain" id="PRO_5010859306" evidence="2">
    <location>
        <begin position="30"/>
        <end position="107"/>
    </location>
</feature>
<sequence length="107" mass="11787">MSQWSNGICGCFGDVTTCLLSFFLPCVQFGRNAETVGENCLMYGLSQLVPLLNIYCRTVVRGKIRNQKGIDGTCFNDLLCHLFCMRCALAQEGQEILAPGGQPMARE</sequence>
<dbReference type="KEGG" id="aqu:100642083"/>
<dbReference type="NCBIfam" id="TIGR01571">
    <property type="entry name" value="A_thal_Cys_rich"/>
    <property type="match status" value="1"/>
</dbReference>
<evidence type="ECO:0000256" key="2">
    <source>
        <dbReference type="SAM" id="SignalP"/>
    </source>
</evidence>
<dbReference type="PANTHER" id="PTHR15907">
    <property type="entry name" value="DUF614 FAMILY PROTEIN-RELATED"/>
    <property type="match status" value="1"/>
</dbReference>
<dbReference type="OrthoDB" id="1045822at2759"/>
<protein>
    <submittedName>
        <fullName evidence="3">Uncharacterized protein</fullName>
    </submittedName>
</protein>
<reference evidence="3" key="2">
    <citation type="submission" date="2017-05" db="UniProtKB">
        <authorList>
            <consortium name="EnsemblMetazoa"/>
        </authorList>
    </citation>
    <scope>IDENTIFICATION</scope>
</reference>
<keyword evidence="2" id="KW-0732">Signal</keyword>
<dbReference type="STRING" id="400682.A0A1X7VVU8"/>
<reference evidence="4" key="1">
    <citation type="journal article" date="2010" name="Nature">
        <title>The Amphimedon queenslandica genome and the evolution of animal complexity.</title>
        <authorList>
            <person name="Srivastava M."/>
            <person name="Simakov O."/>
            <person name="Chapman J."/>
            <person name="Fahey B."/>
            <person name="Gauthier M.E."/>
            <person name="Mitros T."/>
            <person name="Richards G.S."/>
            <person name="Conaco C."/>
            <person name="Dacre M."/>
            <person name="Hellsten U."/>
            <person name="Larroux C."/>
            <person name="Putnam N.H."/>
            <person name="Stanke M."/>
            <person name="Adamska M."/>
            <person name="Darling A."/>
            <person name="Degnan S.M."/>
            <person name="Oakley T.H."/>
            <person name="Plachetzki D.C."/>
            <person name="Zhai Y."/>
            <person name="Adamski M."/>
            <person name="Calcino A."/>
            <person name="Cummins S.F."/>
            <person name="Goodstein D.M."/>
            <person name="Harris C."/>
            <person name="Jackson D.J."/>
            <person name="Leys S.P."/>
            <person name="Shu S."/>
            <person name="Woodcroft B.J."/>
            <person name="Vervoort M."/>
            <person name="Kosik K.S."/>
            <person name="Manning G."/>
            <person name="Degnan B.M."/>
            <person name="Rokhsar D.S."/>
        </authorList>
    </citation>
    <scope>NUCLEOTIDE SEQUENCE [LARGE SCALE GENOMIC DNA]</scope>
</reference>
<keyword evidence="4" id="KW-1185">Reference proteome</keyword>
<evidence type="ECO:0000313" key="3">
    <source>
        <dbReference type="EnsemblMetazoa" id="Aqu2.1.43985_001"/>
    </source>
</evidence>
<comment type="similarity">
    <text evidence="1">Belongs to the cornifelin family.</text>
</comment>
<feature type="signal peptide" evidence="2">
    <location>
        <begin position="1"/>
        <end position="29"/>
    </location>
</feature>
<dbReference type="EnsemblMetazoa" id="Aqu2.1.43985_001">
    <property type="protein sequence ID" value="Aqu2.1.43985_001"/>
    <property type="gene ID" value="Aqu2.1.43985"/>
</dbReference>
<accession>A0A1X7VVU8</accession>
<dbReference type="InParanoid" id="A0A1X7VVU8"/>
<dbReference type="AlphaFoldDB" id="A0A1X7VVU8"/>
<name>A0A1X7VVU8_AMPQE</name>
<dbReference type="Proteomes" id="UP000007879">
    <property type="component" value="Unassembled WGS sequence"/>
</dbReference>
<evidence type="ECO:0000256" key="1">
    <source>
        <dbReference type="ARBA" id="ARBA00009024"/>
    </source>
</evidence>
<dbReference type="EnsemblMetazoa" id="XM_020003820.1">
    <property type="protein sequence ID" value="XP_019859379.1"/>
    <property type="gene ID" value="LOC100642083"/>
</dbReference>
<gene>
    <name evidence="3" type="primary">100642083</name>
</gene>
<dbReference type="Pfam" id="PF04749">
    <property type="entry name" value="PLAC8"/>
    <property type="match status" value="1"/>
</dbReference>
<dbReference type="eggNOG" id="ENOG502S52C">
    <property type="taxonomic scope" value="Eukaryota"/>
</dbReference>
<evidence type="ECO:0000313" key="4">
    <source>
        <dbReference type="Proteomes" id="UP000007879"/>
    </source>
</evidence>